<keyword evidence="3 8" id="KW-0812">Transmembrane</keyword>
<gene>
    <name evidence="11" type="primary">glpG_2</name>
    <name evidence="11" type="ORF">Mal15_52320</name>
</gene>
<feature type="domain" description="Peptidase S54 rhomboid" evidence="9">
    <location>
        <begin position="185"/>
        <end position="335"/>
    </location>
</feature>
<sequence length="342" mass="37785">MRRIGTLTDPDLARRFADFLFTLSIECNVDIEDAPQSDGAVAATTCNLWIRDESHVPRAKQELEAFLQSPTDEKYRVGEEADRIRKQRQSDEKRKKRLQQKVNPKSPATGSGGLMGVPIRQQTIPVVIAMVILSVIASFSTGFGQPKPSQVPGELSTEETIFYGLSFVDWRDYVISKDPLASIKKGQVWRLVTPLFLHGDTYHLAFNMLGIFFLGSAIERLQGSWFMAFLLLASGIFGGLVQIWLPPEEALPELFRGLAGSPFSIGASGAVYGLFGYLWIRPALSPSYPVRMMPSNVAIMLGWLVFCIFFVERIANGAHLGGLIAGVVIAVVVSRMPSDRFA</sequence>
<dbReference type="InterPro" id="IPR050925">
    <property type="entry name" value="Rhomboid_protease_S54"/>
</dbReference>
<evidence type="ECO:0000256" key="8">
    <source>
        <dbReference type="SAM" id="Phobius"/>
    </source>
</evidence>
<dbReference type="RefSeq" id="WP_147870271.1">
    <property type="nucleotide sequence ID" value="NZ_CP036264.1"/>
</dbReference>
<accession>A0A5B9MNJ9</accession>
<feature type="transmembrane region" description="Helical" evidence="8">
    <location>
        <begin position="124"/>
        <end position="143"/>
    </location>
</feature>
<keyword evidence="11" id="KW-0645">Protease</keyword>
<dbReference type="AlphaFoldDB" id="A0A5B9MNJ9"/>
<keyword evidence="5 8" id="KW-1133">Transmembrane helix</keyword>
<dbReference type="InterPro" id="IPR022732">
    <property type="entry name" value="Peptidase_S54_GlpG_N"/>
</dbReference>
<evidence type="ECO:0000256" key="1">
    <source>
        <dbReference type="ARBA" id="ARBA00004141"/>
    </source>
</evidence>
<evidence type="ECO:0000256" key="4">
    <source>
        <dbReference type="ARBA" id="ARBA00022801"/>
    </source>
</evidence>
<protein>
    <submittedName>
        <fullName evidence="11">Rhomboid protease GlpG</fullName>
        <ecNumber evidence="11">3.4.21.105</ecNumber>
    </submittedName>
</protein>
<dbReference type="Gene3D" id="1.20.1540.10">
    <property type="entry name" value="Rhomboid-like"/>
    <property type="match status" value="1"/>
</dbReference>
<dbReference type="InterPro" id="IPR038236">
    <property type="entry name" value="GlpG_N_sf"/>
</dbReference>
<reference evidence="11 12" key="1">
    <citation type="submission" date="2019-02" db="EMBL/GenBank/DDBJ databases">
        <title>Planctomycetal bacteria perform biofilm scaping via a novel small molecule.</title>
        <authorList>
            <person name="Jeske O."/>
            <person name="Boedeker C."/>
            <person name="Wiegand S."/>
            <person name="Breitling P."/>
            <person name="Kallscheuer N."/>
            <person name="Jogler M."/>
            <person name="Rohde M."/>
            <person name="Petersen J."/>
            <person name="Medema M.H."/>
            <person name="Surup F."/>
            <person name="Jogler C."/>
        </authorList>
    </citation>
    <scope>NUCLEOTIDE SEQUENCE [LARGE SCALE GENOMIC DNA]</scope>
    <source>
        <strain evidence="11 12">Mal15</strain>
    </source>
</reference>
<dbReference type="GO" id="GO:0006508">
    <property type="term" value="P:proteolysis"/>
    <property type="evidence" value="ECO:0007669"/>
    <property type="project" value="UniProtKB-KW"/>
</dbReference>
<dbReference type="EC" id="3.4.21.105" evidence="11"/>
<feature type="compositionally biased region" description="Basic and acidic residues" evidence="7">
    <location>
        <begin position="77"/>
        <end position="93"/>
    </location>
</feature>
<evidence type="ECO:0000256" key="5">
    <source>
        <dbReference type="ARBA" id="ARBA00022989"/>
    </source>
</evidence>
<proteinExistence type="inferred from homology"/>
<dbReference type="Gene3D" id="3.30.70.2350">
    <property type="match status" value="1"/>
</dbReference>
<evidence type="ECO:0000256" key="3">
    <source>
        <dbReference type="ARBA" id="ARBA00022692"/>
    </source>
</evidence>
<evidence type="ECO:0000259" key="9">
    <source>
        <dbReference type="Pfam" id="PF01694"/>
    </source>
</evidence>
<dbReference type="EMBL" id="CP036264">
    <property type="protein sequence ID" value="QEG01156.1"/>
    <property type="molecule type" value="Genomic_DNA"/>
</dbReference>
<dbReference type="Pfam" id="PF12122">
    <property type="entry name" value="Rhomboid_N"/>
    <property type="match status" value="1"/>
</dbReference>
<dbReference type="Proteomes" id="UP000321353">
    <property type="component" value="Chromosome"/>
</dbReference>
<feature type="region of interest" description="Disordered" evidence="7">
    <location>
        <begin position="77"/>
        <end position="114"/>
    </location>
</feature>
<feature type="transmembrane region" description="Helical" evidence="8">
    <location>
        <begin position="201"/>
        <end position="218"/>
    </location>
</feature>
<evidence type="ECO:0000256" key="6">
    <source>
        <dbReference type="ARBA" id="ARBA00023136"/>
    </source>
</evidence>
<evidence type="ECO:0000256" key="2">
    <source>
        <dbReference type="ARBA" id="ARBA00009045"/>
    </source>
</evidence>
<feature type="compositionally biased region" description="Polar residues" evidence="7">
    <location>
        <begin position="100"/>
        <end position="109"/>
    </location>
</feature>
<feature type="transmembrane region" description="Helical" evidence="8">
    <location>
        <begin position="257"/>
        <end position="280"/>
    </location>
</feature>
<dbReference type="InterPro" id="IPR035952">
    <property type="entry name" value="Rhomboid-like_sf"/>
</dbReference>
<evidence type="ECO:0000313" key="12">
    <source>
        <dbReference type="Proteomes" id="UP000321353"/>
    </source>
</evidence>
<evidence type="ECO:0000259" key="10">
    <source>
        <dbReference type="Pfam" id="PF12122"/>
    </source>
</evidence>
<organism evidence="11 12">
    <name type="scientific">Stieleria maiorica</name>
    <dbReference type="NCBI Taxonomy" id="2795974"/>
    <lineage>
        <taxon>Bacteria</taxon>
        <taxon>Pseudomonadati</taxon>
        <taxon>Planctomycetota</taxon>
        <taxon>Planctomycetia</taxon>
        <taxon>Pirellulales</taxon>
        <taxon>Pirellulaceae</taxon>
        <taxon>Stieleria</taxon>
    </lineage>
</organism>
<evidence type="ECO:0000313" key="11">
    <source>
        <dbReference type="EMBL" id="QEG01156.1"/>
    </source>
</evidence>
<dbReference type="Pfam" id="PF01694">
    <property type="entry name" value="Rhomboid"/>
    <property type="match status" value="1"/>
</dbReference>
<feature type="transmembrane region" description="Helical" evidence="8">
    <location>
        <begin position="225"/>
        <end position="245"/>
    </location>
</feature>
<evidence type="ECO:0000256" key="7">
    <source>
        <dbReference type="SAM" id="MobiDB-lite"/>
    </source>
</evidence>
<feature type="domain" description="Peptidase S54 GlpG peptidase N-terminal" evidence="10">
    <location>
        <begin position="1"/>
        <end position="77"/>
    </location>
</feature>
<dbReference type="GO" id="GO:0004252">
    <property type="term" value="F:serine-type endopeptidase activity"/>
    <property type="evidence" value="ECO:0007669"/>
    <property type="project" value="InterPro"/>
</dbReference>
<comment type="subcellular location">
    <subcellularLocation>
        <location evidence="1">Membrane</location>
        <topology evidence="1">Multi-pass membrane protein</topology>
    </subcellularLocation>
</comment>
<keyword evidence="4 11" id="KW-0378">Hydrolase</keyword>
<dbReference type="InterPro" id="IPR022764">
    <property type="entry name" value="Peptidase_S54_rhomboid_dom"/>
</dbReference>
<dbReference type="GO" id="GO:0016020">
    <property type="term" value="C:membrane"/>
    <property type="evidence" value="ECO:0007669"/>
    <property type="project" value="UniProtKB-SubCell"/>
</dbReference>
<dbReference type="PANTHER" id="PTHR43731">
    <property type="entry name" value="RHOMBOID PROTEASE"/>
    <property type="match status" value="1"/>
</dbReference>
<name>A0A5B9MNJ9_9BACT</name>
<comment type="similarity">
    <text evidence="2">Belongs to the peptidase S54 family.</text>
</comment>
<dbReference type="SUPFAM" id="SSF144091">
    <property type="entry name" value="Rhomboid-like"/>
    <property type="match status" value="1"/>
</dbReference>
<dbReference type="KEGG" id="smam:Mal15_52320"/>
<keyword evidence="12" id="KW-1185">Reference proteome</keyword>
<dbReference type="PANTHER" id="PTHR43731:SF14">
    <property type="entry name" value="PRESENILIN-ASSOCIATED RHOMBOID-LIKE PROTEIN, MITOCHONDRIAL"/>
    <property type="match status" value="1"/>
</dbReference>
<keyword evidence="6 8" id="KW-0472">Membrane</keyword>
<feature type="transmembrane region" description="Helical" evidence="8">
    <location>
        <begin position="317"/>
        <end position="336"/>
    </location>
</feature>
<feature type="transmembrane region" description="Helical" evidence="8">
    <location>
        <begin position="292"/>
        <end position="311"/>
    </location>
</feature>